<dbReference type="EMBL" id="NVQR01000136">
    <property type="protein sequence ID" value="PCH59073.1"/>
    <property type="molecule type" value="Genomic_DNA"/>
</dbReference>
<accession>A0A2A4MGM1</accession>
<name>A0A2A4MGM1_9GAMM</name>
<dbReference type="AlphaFoldDB" id="A0A2A4MGM1"/>
<keyword evidence="1" id="KW-0472">Membrane</keyword>
<organism evidence="2 3">
    <name type="scientific">SAR86 cluster bacterium</name>
    <dbReference type="NCBI Taxonomy" id="2030880"/>
    <lineage>
        <taxon>Bacteria</taxon>
        <taxon>Pseudomonadati</taxon>
        <taxon>Pseudomonadota</taxon>
        <taxon>Gammaproteobacteria</taxon>
        <taxon>SAR86 cluster</taxon>
    </lineage>
</organism>
<reference evidence="3" key="1">
    <citation type="submission" date="2017-08" db="EMBL/GenBank/DDBJ databases">
        <title>A dynamic microbial community with high functional redundancy inhabits the cold, oxic subseafloor aquifer.</title>
        <authorList>
            <person name="Tully B.J."/>
            <person name="Wheat C.G."/>
            <person name="Glazer B.T."/>
            <person name="Huber J.A."/>
        </authorList>
    </citation>
    <scope>NUCLEOTIDE SEQUENCE [LARGE SCALE GENOMIC DNA]</scope>
</reference>
<comment type="caution">
    <text evidence="2">The sequence shown here is derived from an EMBL/GenBank/DDBJ whole genome shotgun (WGS) entry which is preliminary data.</text>
</comment>
<evidence type="ECO:0000313" key="3">
    <source>
        <dbReference type="Proteomes" id="UP000218172"/>
    </source>
</evidence>
<feature type="transmembrane region" description="Helical" evidence="1">
    <location>
        <begin position="31"/>
        <end position="54"/>
    </location>
</feature>
<evidence type="ECO:0000256" key="1">
    <source>
        <dbReference type="SAM" id="Phobius"/>
    </source>
</evidence>
<feature type="transmembrane region" description="Helical" evidence="1">
    <location>
        <begin position="60"/>
        <end position="85"/>
    </location>
</feature>
<sequence length="92" mass="9701">MKKLLTKMFWPLLKLFETGKDTANYKKSHRVALNIVGALFSILSLVSATAAYSIGGIGSLIPVLVFFCAGIVAVVVGSLGSNAAVSKIWGTK</sequence>
<dbReference type="Proteomes" id="UP000218172">
    <property type="component" value="Unassembled WGS sequence"/>
</dbReference>
<keyword evidence="1" id="KW-0812">Transmembrane</keyword>
<keyword evidence="1" id="KW-1133">Transmembrane helix</keyword>
<evidence type="ECO:0000313" key="2">
    <source>
        <dbReference type="EMBL" id="PCH59073.1"/>
    </source>
</evidence>
<gene>
    <name evidence="2" type="ORF">COC19_07680</name>
</gene>
<protein>
    <submittedName>
        <fullName evidence="2">Uncharacterized protein</fullName>
    </submittedName>
</protein>
<proteinExistence type="predicted"/>